<evidence type="ECO:0000256" key="1">
    <source>
        <dbReference type="SAM" id="Coils"/>
    </source>
</evidence>
<feature type="compositionally biased region" description="Low complexity" evidence="2">
    <location>
        <begin position="298"/>
        <end position="316"/>
    </location>
</feature>
<comment type="caution">
    <text evidence="3">The sequence shown here is derived from an EMBL/GenBank/DDBJ whole genome shotgun (WGS) entry which is preliminary data.</text>
</comment>
<feature type="region of interest" description="Disordered" evidence="2">
    <location>
        <begin position="968"/>
        <end position="1054"/>
    </location>
</feature>
<feature type="compositionally biased region" description="Low complexity" evidence="2">
    <location>
        <begin position="343"/>
        <end position="383"/>
    </location>
</feature>
<feature type="compositionally biased region" description="Basic residues" evidence="2">
    <location>
        <begin position="171"/>
        <end position="181"/>
    </location>
</feature>
<organism evidence="3 4">
    <name type="scientific">Astrephomene gubernaculifera</name>
    <dbReference type="NCBI Taxonomy" id="47775"/>
    <lineage>
        <taxon>Eukaryota</taxon>
        <taxon>Viridiplantae</taxon>
        <taxon>Chlorophyta</taxon>
        <taxon>core chlorophytes</taxon>
        <taxon>Chlorophyceae</taxon>
        <taxon>CS clade</taxon>
        <taxon>Chlamydomonadales</taxon>
        <taxon>Astrephomenaceae</taxon>
        <taxon>Astrephomene</taxon>
    </lineage>
</organism>
<feature type="compositionally biased region" description="Basic and acidic residues" evidence="2">
    <location>
        <begin position="182"/>
        <end position="192"/>
    </location>
</feature>
<sequence>MKTTGNNAANRRKTSGDRLSREALALLNSSNLLDRPSGSADVKPEPDLPIRVPTKGKKGLSAPPAPEIHPDSSQPLQNEQRGEDLFVQPGAREKKGTSSKRPEPHGSQPDTDAAWDVSKAKKHKSSRNSEVENQKPGGGDNAGAGPSSGDKDGAHAPRVSGPNGDGDPSKKRQRHSKSKDRSRHEGQEKEPATRSLNGADGGAPNSVAAADADRHAAGGSGAANKRNSKPHAAPAQGSEATAAAKEPLKEASAPAAAVPARAQHATGRAGDPPGAAQGAKPASRATDQGQHAPVVPEAAAGTSAAGAAAPQQAAAPINAGRPSAQPLPQHPAVYRGRDGGVSGAAVSANPAAAPAEVRRPAAPSARAPAEAAPGPAAVGGRPVANNASGAGASGSSGVAAQSDSEAASARVAAAVAAAAAKPLPPTGTTPIKVFAPVALPRLDDIGKHERSEVFELQRQLSELREMYDELKVTKIQELERVLAEQVEYTEEMVRHADQRARRWQQAAERAQQEAKEARSEETAQRIAALEAQVVELLKENSELLLRVVQREGELAQSQQAYHDLRAEMLQLQAARASGHKEGGDGGEGDGEGKGLADDKQPEDKGNAGEAAAGDRAPEGDGMEQDQARPSPVISLRRSFASPTVTLGTMLPAADSHIGRAVALQFPTPSPGVAVQYPTPGINSNLMRLQDMLGNLISMPGSGSRSRGPGVSIECQRIVDMLPNWAGIRTQSPSIRSCLASGLTPQVEQGEVTQAGASDAQGVTPSAAAAQQQEQAGTLLPSSNGRRSSGSPIDGICGADQRKTGVPNLTADISFAHGMGAPEAFALQGQYTFVDLNPASARKTERPPSMAAGFAAALGGAIAAADGDRPQQVAQLTAGSGVAHEAGSPGANVTGPLRFSPLGRAKAPVPMFATGGVTCGLPHSTGAGMAVMNSGSVASNQDSCTVNGLVARAKLHLEGLQRSASALAGLSPNKQPANDTAQVDAAVAGGSRSPVVENRRQSRLYVPSPLGRATSGRQTEQQVEPVPEMEEPPKEAEPSRPPPQRTPITGPTPRTAKLAVYEKLTDWHIEDATTKPERCIMTHIPSGVSFELREASLEDMELEAELSLERPEGQANGAGGSTAALANQPRLMVYTPLSLGSVEEHLPEYYKETLQFPENQRKAFTDRLRKAVADALAAKKQ</sequence>
<feature type="compositionally biased region" description="Low complexity" evidence="2">
    <location>
        <begin position="23"/>
        <end position="33"/>
    </location>
</feature>
<feature type="compositionally biased region" description="Low complexity" evidence="2">
    <location>
        <begin position="766"/>
        <end position="791"/>
    </location>
</feature>
<feature type="compositionally biased region" description="Basic and acidic residues" evidence="2">
    <location>
        <begin position="91"/>
        <end position="104"/>
    </location>
</feature>
<evidence type="ECO:0000313" key="4">
    <source>
        <dbReference type="Proteomes" id="UP001054857"/>
    </source>
</evidence>
<reference evidence="3 4" key="1">
    <citation type="journal article" date="2021" name="Sci. Rep.">
        <title>Genome sequencing of the multicellular alga Astrephomene provides insights into convergent evolution of germ-soma differentiation.</title>
        <authorList>
            <person name="Yamashita S."/>
            <person name="Yamamoto K."/>
            <person name="Matsuzaki R."/>
            <person name="Suzuki S."/>
            <person name="Yamaguchi H."/>
            <person name="Hirooka S."/>
            <person name="Minakuchi Y."/>
            <person name="Miyagishima S."/>
            <person name="Kawachi M."/>
            <person name="Toyoda A."/>
            <person name="Nozaki H."/>
        </authorList>
    </citation>
    <scope>NUCLEOTIDE SEQUENCE [LARGE SCALE GENOMIC DNA]</scope>
    <source>
        <strain evidence="3 4">NIES-4017</strain>
    </source>
</reference>
<feature type="region of interest" description="Disordered" evidence="2">
    <location>
        <begin position="575"/>
        <end position="636"/>
    </location>
</feature>
<evidence type="ECO:0000313" key="3">
    <source>
        <dbReference type="EMBL" id="GFR45365.1"/>
    </source>
</evidence>
<gene>
    <name evidence="3" type="ORF">Agub_g6740</name>
</gene>
<accession>A0AAD3HM36</accession>
<feature type="region of interest" description="Disordered" evidence="2">
    <location>
        <begin position="751"/>
        <end position="800"/>
    </location>
</feature>
<keyword evidence="4" id="KW-1185">Reference proteome</keyword>
<feature type="compositionally biased region" description="Low complexity" evidence="2">
    <location>
        <begin position="242"/>
        <end position="265"/>
    </location>
</feature>
<feature type="coiled-coil region" evidence="1">
    <location>
        <begin position="453"/>
        <end position="574"/>
    </location>
</feature>
<name>A0AAD3HM36_9CHLO</name>
<evidence type="ECO:0000256" key="2">
    <source>
        <dbReference type="SAM" id="MobiDB-lite"/>
    </source>
</evidence>
<dbReference type="EMBL" id="BMAR01000009">
    <property type="protein sequence ID" value="GFR45365.1"/>
    <property type="molecule type" value="Genomic_DNA"/>
</dbReference>
<protein>
    <submittedName>
        <fullName evidence="3">Uncharacterized protein</fullName>
    </submittedName>
</protein>
<feature type="compositionally biased region" description="Polar residues" evidence="2">
    <location>
        <begin position="751"/>
        <end position="763"/>
    </location>
</feature>
<proteinExistence type="predicted"/>
<keyword evidence="1" id="KW-0175">Coiled coil</keyword>
<feature type="compositionally biased region" description="Basic and acidic residues" evidence="2">
    <location>
        <begin position="590"/>
        <end position="606"/>
    </location>
</feature>
<feature type="region of interest" description="Disordered" evidence="2">
    <location>
        <begin position="1"/>
        <end position="383"/>
    </location>
</feature>
<dbReference type="Proteomes" id="UP001054857">
    <property type="component" value="Unassembled WGS sequence"/>
</dbReference>
<dbReference type="AlphaFoldDB" id="A0AAD3HM36"/>
<feature type="compositionally biased region" description="Polar residues" evidence="2">
    <location>
        <begin position="971"/>
        <end position="980"/>
    </location>
</feature>